<name>A0A2U8GTA1_9RHOO</name>
<feature type="transmembrane region" description="Helical" evidence="8">
    <location>
        <begin position="16"/>
        <end position="39"/>
    </location>
</feature>
<evidence type="ECO:0000256" key="7">
    <source>
        <dbReference type="ARBA" id="ARBA00023136"/>
    </source>
</evidence>
<keyword evidence="11" id="KW-1185">Reference proteome</keyword>
<sequence length="493" mass="54588">MKPDRNAGAAPQRTSLMSFIAIVLALSLYRVGVIAHLGLDPYVDEAYYWGWAQSLDWGYYSKPPMIAALIAGSIQLFGDHLLAIKAPSLILYPATAVVIRQLGCTLFDNRVGFWSGLAFLTMPLTATLGLFVSTDAPLLFFWALGMLLLWRTLQRGTVQQWVGLGVVCGLGLMSKYTMLAFVGSAFLVLLADADGRRQLTRPGPWIGALVALAILTPNLWWNWQHDFPTLRHTAEITRIGVGERGWNMDEFVEFVGAQLISFGPLLMAGLLWAFLRPQPGWVEPRFRFLLLFSLPLLVIVSLQALTGRANGNWSAPVYVSASVLVIAFLAQRARWKLAIIAVALNAVLGIAVYHWPDIVQLAGKTLNGRNDPYKRARGWNELVGQVRPQLAAHPDAVLVGDDRELLAQLIYGLRPSRYARWQADPHIIDHYGLTVPLGTTSGDPVLFVSIRPDIGDTGACFESVEKIADVDVAVYQNFHRRVSIWLLKGFKGY</sequence>
<dbReference type="GO" id="GO:0005886">
    <property type="term" value="C:plasma membrane"/>
    <property type="evidence" value="ECO:0007669"/>
    <property type="project" value="UniProtKB-SubCell"/>
</dbReference>
<keyword evidence="4" id="KW-0808">Transferase</keyword>
<protein>
    <recommendedName>
        <fullName evidence="9">Glycosyltransferase RgtA/B/C/D-like domain-containing protein</fullName>
    </recommendedName>
</protein>
<feature type="transmembrane region" description="Helical" evidence="8">
    <location>
        <begin position="337"/>
        <end position="355"/>
    </location>
</feature>
<keyword evidence="5 8" id="KW-0812">Transmembrane</keyword>
<reference evidence="10 11" key="1">
    <citation type="submission" date="2017-06" db="EMBL/GenBank/DDBJ databases">
        <title>Azoarcus.</title>
        <authorList>
            <person name="Woo J.-H."/>
            <person name="Kim H.-S."/>
        </authorList>
    </citation>
    <scope>NUCLEOTIDE SEQUENCE [LARGE SCALE GENOMIC DNA]</scope>
    <source>
        <strain evidence="10 11">TSPY31</strain>
    </source>
</reference>
<evidence type="ECO:0000256" key="3">
    <source>
        <dbReference type="ARBA" id="ARBA00022676"/>
    </source>
</evidence>
<feature type="transmembrane region" description="Helical" evidence="8">
    <location>
        <begin position="138"/>
        <end position="153"/>
    </location>
</feature>
<dbReference type="AlphaFoldDB" id="A0A2U8GTA1"/>
<evidence type="ECO:0000256" key="8">
    <source>
        <dbReference type="SAM" id="Phobius"/>
    </source>
</evidence>
<feature type="transmembrane region" description="Helical" evidence="8">
    <location>
        <begin position="254"/>
        <end position="274"/>
    </location>
</feature>
<evidence type="ECO:0000256" key="6">
    <source>
        <dbReference type="ARBA" id="ARBA00022989"/>
    </source>
</evidence>
<feature type="transmembrane region" description="Helical" evidence="8">
    <location>
        <begin position="203"/>
        <end position="221"/>
    </location>
</feature>
<keyword evidence="2" id="KW-1003">Cell membrane</keyword>
<keyword evidence="6 8" id="KW-1133">Transmembrane helix</keyword>
<feature type="domain" description="Glycosyltransferase RgtA/B/C/D-like" evidence="9">
    <location>
        <begin position="61"/>
        <end position="221"/>
    </location>
</feature>
<evidence type="ECO:0000259" key="9">
    <source>
        <dbReference type="Pfam" id="PF13231"/>
    </source>
</evidence>
<dbReference type="InterPro" id="IPR038731">
    <property type="entry name" value="RgtA/B/C-like"/>
</dbReference>
<dbReference type="Pfam" id="PF13231">
    <property type="entry name" value="PMT_2"/>
    <property type="match status" value="1"/>
</dbReference>
<dbReference type="PANTHER" id="PTHR33908:SF11">
    <property type="entry name" value="MEMBRANE PROTEIN"/>
    <property type="match status" value="1"/>
</dbReference>
<dbReference type="PANTHER" id="PTHR33908">
    <property type="entry name" value="MANNOSYLTRANSFERASE YKCB-RELATED"/>
    <property type="match status" value="1"/>
</dbReference>
<feature type="transmembrane region" description="Helical" evidence="8">
    <location>
        <begin position="113"/>
        <end position="131"/>
    </location>
</feature>
<evidence type="ECO:0000256" key="4">
    <source>
        <dbReference type="ARBA" id="ARBA00022679"/>
    </source>
</evidence>
<organism evidence="10 11">
    <name type="scientific">Parazoarcus communis</name>
    <dbReference type="NCBI Taxonomy" id="41977"/>
    <lineage>
        <taxon>Bacteria</taxon>
        <taxon>Pseudomonadati</taxon>
        <taxon>Pseudomonadota</taxon>
        <taxon>Betaproteobacteria</taxon>
        <taxon>Rhodocyclales</taxon>
        <taxon>Zoogloeaceae</taxon>
        <taxon>Parazoarcus</taxon>
    </lineage>
</organism>
<dbReference type="InterPro" id="IPR050297">
    <property type="entry name" value="LipidA_mod_glycosyltrf_83"/>
</dbReference>
<dbReference type="GO" id="GO:0009103">
    <property type="term" value="P:lipopolysaccharide biosynthetic process"/>
    <property type="evidence" value="ECO:0007669"/>
    <property type="project" value="UniProtKB-ARBA"/>
</dbReference>
<dbReference type="EMBL" id="CP022187">
    <property type="protein sequence ID" value="AWI76811.1"/>
    <property type="molecule type" value="Genomic_DNA"/>
</dbReference>
<dbReference type="Proteomes" id="UP000244930">
    <property type="component" value="Chromosome"/>
</dbReference>
<feature type="transmembrane region" description="Helical" evidence="8">
    <location>
        <begin position="286"/>
        <end position="305"/>
    </location>
</feature>
<comment type="subcellular location">
    <subcellularLocation>
        <location evidence="1">Cell membrane</location>
        <topology evidence="1">Multi-pass membrane protein</topology>
    </subcellularLocation>
</comment>
<dbReference type="KEGG" id="acom:CEW83_17600"/>
<feature type="transmembrane region" description="Helical" evidence="8">
    <location>
        <begin position="173"/>
        <end position="191"/>
    </location>
</feature>
<evidence type="ECO:0000256" key="2">
    <source>
        <dbReference type="ARBA" id="ARBA00022475"/>
    </source>
</evidence>
<gene>
    <name evidence="10" type="ORF">CEW83_17600</name>
</gene>
<evidence type="ECO:0000313" key="11">
    <source>
        <dbReference type="Proteomes" id="UP000244930"/>
    </source>
</evidence>
<evidence type="ECO:0000256" key="1">
    <source>
        <dbReference type="ARBA" id="ARBA00004651"/>
    </source>
</evidence>
<feature type="transmembrane region" description="Helical" evidence="8">
    <location>
        <begin position="311"/>
        <end position="330"/>
    </location>
</feature>
<accession>A0A2U8GTA1</accession>
<keyword evidence="7 8" id="KW-0472">Membrane</keyword>
<dbReference type="GO" id="GO:0016763">
    <property type="term" value="F:pentosyltransferase activity"/>
    <property type="evidence" value="ECO:0007669"/>
    <property type="project" value="TreeGrafter"/>
</dbReference>
<evidence type="ECO:0000256" key="5">
    <source>
        <dbReference type="ARBA" id="ARBA00022692"/>
    </source>
</evidence>
<proteinExistence type="predicted"/>
<evidence type="ECO:0000313" key="10">
    <source>
        <dbReference type="EMBL" id="AWI76811.1"/>
    </source>
</evidence>
<keyword evidence="3" id="KW-0328">Glycosyltransferase</keyword>